<keyword evidence="2" id="KW-1185">Reference proteome</keyword>
<gene>
    <name evidence="1" type="ORF">GPZ80_22760</name>
</gene>
<evidence type="ECO:0000313" key="1">
    <source>
        <dbReference type="EMBL" id="MBC6449986.1"/>
    </source>
</evidence>
<evidence type="ECO:0000313" key="2">
    <source>
        <dbReference type="Proteomes" id="UP000734823"/>
    </source>
</evidence>
<organism evidence="1 2">
    <name type="scientific">Actinokineospora xionganensis</name>
    <dbReference type="NCBI Taxonomy" id="2684470"/>
    <lineage>
        <taxon>Bacteria</taxon>
        <taxon>Bacillati</taxon>
        <taxon>Actinomycetota</taxon>
        <taxon>Actinomycetes</taxon>
        <taxon>Pseudonocardiales</taxon>
        <taxon>Pseudonocardiaceae</taxon>
        <taxon>Actinokineospora</taxon>
    </lineage>
</organism>
<name>A0ABR7LB87_9PSEU</name>
<dbReference type="Proteomes" id="UP000734823">
    <property type="component" value="Unassembled WGS sequence"/>
</dbReference>
<reference evidence="1 2" key="1">
    <citation type="submission" date="2020-06" db="EMBL/GenBank/DDBJ databases">
        <title>Actinokineospora xiongansis sp. nov., isolated from soil of Baiyangdian.</title>
        <authorList>
            <person name="Zhang X."/>
        </authorList>
    </citation>
    <scope>NUCLEOTIDE SEQUENCE [LARGE SCALE GENOMIC DNA]</scope>
    <source>
        <strain evidence="1 2">HBU206404</strain>
    </source>
</reference>
<comment type="caution">
    <text evidence="1">The sequence shown here is derived from an EMBL/GenBank/DDBJ whole genome shotgun (WGS) entry which is preliminary data.</text>
</comment>
<sequence>MVAELRAQFRSELPARVEALDAEALGDLTAALRDARRRQRESLAKAADDSLKQVPRLVRPLVRKVIGL</sequence>
<dbReference type="EMBL" id="JABVED010000013">
    <property type="protein sequence ID" value="MBC6449986.1"/>
    <property type="molecule type" value="Genomic_DNA"/>
</dbReference>
<protein>
    <submittedName>
        <fullName evidence="1">Uncharacterized protein</fullName>
    </submittedName>
</protein>
<accession>A0ABR7LB87</accession>
<proteinExistence type="predicted"/>